<dbReference type="InterPro" id="IPR000477">
    <property type="entry name" value="RT_dom"/>
</dbReference>
<dbReference type="PANTHER" id="PTHR19446">
    <property type="entry name" value="REVERSE TRANSCRIPTASES"/>
    <property type="match status" value="1"/>
</dbReference>
<dbReference type="Pfam" id="PF00078">
    <property type="entry name" value="RVT_1"/>
    <property type="match status" value="1"/>
</dbReference>
<reference evidence="3" key="1">
    <citation type="submission" date="2006-01" db="EMBL/GenBank/DDBJ databases">
        <authorList>
            <person name="Lindblad-Toh K."/>
            <person name="Mauceli E."/>
            <person name="Grabherr M."/>
            <person name="Chang J.L."/>
            <person name="Lander E.S."/>
        </authorList>
    </citation>
    <scope>NUCLEOTIDE SEQUENCE [LARGE SCALE GENOMIC DNA]</scope>
</reference>
<keyword evidence="1" id="KW-0812">Transmembrane</keyword>
<reference evidence="3" key="2">
    <citation type="submission" date="2024-04" db="UniProtKB">
        <authorList>
            <consortium name="Ensembl"/>
        </authorList>
    </citation>
    <scope>IDENTIFICATION</scope>
</reference>
<dbReference type="Gene3D" id="3.60.10.10">
    <property type="entry name" value="Endonuclease/exonuclease/phosphatase"/>
    <property type="match status" value="1"/>
</dbReference>
<dbReference type="CDD" id="cd01650">
    <property type="entry name" value="RT_nLTR_like"/>
    <property type="match status" value="1"/>
</dbReference>
<evidence type="ECO:0000259" key="2">
    <source>
        <dbReference type="PROSITE" id="PS50878"/>
    </source>
</evidence>
<keyword evidence="1" id="KW-0472">Membrane</keyword>
<dbReference type="InterPro" id="IPR005135">
    <property type="entry name" value="Endo/exonuclease/phosphatase"/>
</dbReference>
<dbReference type="SUPFAM" id="SSF56219">
    <property type="entry name" value="DNase I-like"/>
    <property type="match status" value="1"/>
</dbReference>
<dbReference type="Pfam" id="PF03372">
    <property type="entry name" value="Exo_endo_phos"/>
    <property type="match status" value="1"/>
</dbReference>
<accession>G3N4E1</accession>
<feature type="transmembrane region" description="Helical" evidence="1">
    <location>
        <begin position="12"/>
        <end position="39"/>
    </location>
</feature>
<dbReference type="PROSITE" id="PS50878">
    <property type="entry name" value="RT_POL"/>
    <property type="match status" value="1"/>
</dbReference>
<feature type="domain" description="Reverse transcriptase" evidence="2">
    <location>
        <begin position="530"/>
        <end position="800"/>
    </location>
</feature>
<evidence type="ECO:0000313" key="3">
    <source>
        <dbReference type="Ensembl" id="ENSGACP00000000161.1"/>
    </source>
</evidence>
<dbReference type="InParanoid" id="G3N4E1"/>
<dbReference type="STRING" id="69293.ENSGACP00000000161"/>
<dbReference type="Bgee" id="ENSGACG00000000122">
    <property type="expression patterns" value="Expressed in intestinal epithelial cell and 12 other cell types or tissues"/>
</dbReference>
<dbReference type="InterPro" id="IPR036691">
    <property type="entry name" value="Endo/exonu/phosph_ase_sf"/>
</dbReference>
<evidence type="ECO:0000256" key="1">
    <source>
        <dbReference type="SAM" id="Phobius"/>
    </source>
</evidence>
<dbReference type="eggNOG" id="KOG1075">
    <property type="taxonomic scope" value="Eukaryota"/>
</dbReference>
<keyword evidence="1" id="KW-1133">Transmembrane helix</keyword>
<dbReference type="GO" id="GO:0003824">
    <property type="term" value="F:catalytic activity"/>
    <property type="evidence" value="ECO:0007669"/>
    <property type="project" value="InterPro"/>
</dbReference>
<protein>
    <recommendedName>
        <fullName evidence="2">Reverse transcriptase domain-containing protein</fullName>
    </recommendedName>
</protein>
<dbReference type="InterPro" id="IPR043502">
    <property type="entry name" value="DNA/RNA_pol_sf"/>
</dbReference>
<proteinExistence type="predicted"/>
<organism evidence="3">
    <name type="scientific">Gasterosteus aculeatus</name>
    <name type="common">Three-spined stickleback</name>
    <dbReference type="NCBI Taxonomy" id="69293"/>
    <lineage>
        <taxon>Eukaryota</taxon>
        <taxon>Metazoa</taxon>
        <taxon>Chordata</taxon>
        <taxon>Craniata</taxon>
        <taxon>Vertebrata</taxon>
        <taxon>Euteleostomi</taxon>
        <taxon>Actinopterygii</taxon>
        <taxon>Neopterygii</taxon>
        <taxon>Teleostei</taxon>
        <taxon>Neoteleostei</taxon>
        <taxon>Acanthomorphata</taxon>
        <taxon>Eupercaria</taxon>
        <taxon>Perciformes</taxon>
        <taxon>Cottioidei</taxon>
        <taxon>Gasterosteales</taxon>
        <taxon>Gasterosteidae</taxon>
        <taxon>Gasterosteus</taxon>
    </lineage>
</organism>
<sequence>LKQQNNASTKLEVCLCFTLFVCICILYILLCLFFISIIMSHINISTLNINGARDATKRSLLYQLMKVKGIDVLFLQETHSDKSNETDWKREWGGDIVLSHNTTTSGGVGVLFSKTFMPQSMEVKHVVEGRLLVVKGTFEHITCVFVNVYAPVSGPDRVVFLHALSTVLGSVSEEAFLFLGGDFNSTENDLLDRNHIEPHALKQLIAEHEVVDVWRCLNGNERQYTWAHSRGSIISLARLDRFYCFRHHFNIYKVCRMVPVGFTDHALVLCKVFINNCKAKSAYWHFNTALLEDTLFKDVFKFFWSGFKNRKHDFTSLKQWWDYGKVEIKQLCQQYTLNVTRDITGSMRNLETEIVELQNIAESTGNRDHIKDLKLKKSALADLLGTKAQGALVRSRFMSATLMDAPSRFFFGLEKRNGQSRVMHTLRSATGQELKDPKDIRKRAVTFYSELYRSEYREEDGLFDCFCTELPKVPEDVNAALEGPLLATELYVALQSMEGGKAPGIDGIPVEFYREFWSVMGEDLLTVFHESFKDRNLPLSCRRAVLTLLPKKGDLQEIKNWRPVSLLCADYKILSKALANRLREVMDLVIHQDQTYCVPGRNILDNVSLIRDILDISNSLGIKAGLISLDQEKAFDRVEHHYLWRTLESFGLSPGLMAMIKVLYRDIESVLKINGSLSGPFKVCRGVRQGCSISGMLYALAIEPMLCKIRANIEGLVLKGFLKNLILSAYADDIVVFIKNQEEVGRLGTIVKDFGKLSAARVNWAKSEALAVGTWKGDLPSLPGGLTWKTDGFKYLGVYMGSNDTVQKNWEGMEEKIKGRLEKWKWLKPHMSYRVRTLVINNLVASALWHRLACMEPPKGLLQRVQAILVDFFGDKMHWVPQRVRFLEKGEGGQGLVHIPSRVATFRFQFTQRYLTGPTQVVWRDLTTFILRKAAGLGIDTALFLMDFNLVKLRGLSPFYQSLFRAWHFFSWERLGPVCSLHWLLEEPLVNGARLDVQDGTTPGLNSMLCSSGTTTLRKVVAVAGPEMTNAPAVACLLGLKSIRQSRRILNRWADQLTGEERKMLQEYSRGEETPREDDPFPDLGFVPMLQGGSGPLLDGAKEKLDLHTAKGKAIYARCVKALNWRKLNGRADTVWRKELGISTGSKVGWKVLYKPPIKKRTGDLQWRILHGAIAVNAFISVINPGVARHCLFCGEVETVFHSFYYCKRLYSLFNALQNVFNHFEERWSQNTFIVGVSYNKKHATKWKLLNFVVGAAKLAIYCSRKNRVEGRAGQEALPAFVSLVKARVWVDFRFFKSMNNVDEFIGKWCFKEAICCVSGDDLIFRPP</sequence>
<dbReference type="SUPFAM" id="SSF56672">
    <property type="entry name" value="DNA/RNA polymerases"/>
    <property type="match status" value="1"/>
</dbReference>
<dbReference type="Ensembl" id="ENSGACT00000000161.1">
    <property type="protein sequence ID" value="ENSGACP00000000161.1"/>
    <property type="gene ID" value="ENSGACG00000000122.1"/>
</dbReference>
<dbReference type="CDD" id="cd09076">
    <property type="entry name" value="L1-EN"/>
    <property type="match status" value="1"/>
</dbReference>
<name>G3N4E1_GASAC</name>